<evidence type="ECO:0000256" key="5">
    <source>
        <dbReference type="ARBA" id="ARBA00023136"/>
    </source>
</evidence>
<feature type="transmembrane region" description="Helical" evidence="6">
    <location>
        <begin position="125"/>
        <end position="143"/>
    </location>
</feature>
<feature type="transmembrane region" description="Helical" evidence="6">
    <location>
        <begin position="209"/>
        <end position="229"/>
    </location>
</feature>
<evidence type="ECO:0000256" key="3">
    <source>
        <dbReference type="ARBA" id="ARBA00022692"/>
    </source>
</evidence>
<gene>
    <name evidence="7" type="ORF">EZM97_33680</name>
</gene>
<keyword evidence="5 6" id="KW-0472">Membrane</keyword>
<feature type="transmembrane region" description="Helical" evidence="6">
    <location>
        <begin position="155"/>
        <end position="174"/>
    </location>
</feature>
<dbReference type="EMBL" id="SJTG01000006">
    <property type="protein sequence ID" value="TCI06437.1"/>
    <property type="molecule type" value="Genomic_DNA"/>
</dbReference>
<evidence type="ECO:0000313" key="7">
    <source>
        <dbReference type="EMBL" id="TCI06437.1"/>
    </source>
</evidence>
<dbReference type="GO" id="GO:0016787">
    <property type="term" value="F:hydrolase activity"/>
    <property type="evidence" value="ECO:0007669"/>
    <property type="project" value="TreeGrafter"/>
</dbReference>
<comment type="caution">
    <text evidence="7">The sequence shown here is derived from an EMBL/GenBank/DDBJ whole genome shotgun (WGS) entry which is preliminary data.</text>
</comment>
<feature type="transmembrane region" description="Helical" evidence="6">
    <location>
        <begin position="74"/>
        <end position="92"/>
    </location>
</feature>
<proteinExistence type="inferred from homology"/>
<dbReference type="GO" id="GO:0016020">
    <property type="term" value="C:membrane"/>
    <property type="evidence" value="ECO:0007669"/>
    <property type="project" value="UniProtKB-SubCell"/>
</dbReference>
<keyword evidence="4 6" id="KW-1133">Transmembrane helix</keyword>
<keyword evidence="3 6" id="KW-0812">Transmembrane</keyword>
<sequence length="239" mass="26161">MSVSNARAAVLPSWNHNGAVALAAIGAIVGALLAAPGMADGWQWLHWTCKPLATVLILLMAWRTAVPLSARYRRWITIGMLFSLAGDVFLMLPRDAFVPGLVAFLLAHACFIRALLDDVRFAPRPLALLACLAYGALNLWALWPSLPPPLHTPVVVYVAVLAAMAGQALSRAWWHAAGDLAEPSRWAAIGASIFMFSDTLIAWNRFRVTIPLAAMWILATYYVALWCLARSVRRLEKHA</sequence>
<comment type="subcellular location">
    <subcellularLocation>
        <location evidence="1">Membrane</location>
        <topology evidence="1">Multi-pass membrane protein</topology>
    </subcellularLocation>
</comment>
<reference evidence="7 8" key="1">
    <citation type="submission" date="2019-02" db="EMBL/GenBank/DDBJ databases">
        <title>Dyella amyloliquefaciens sp. nov., isolated from forest soil.</title>
        <authorList>
            <person name="Gao Z.-H."/>
            <person name="Qiu L.-H."/>
        </authorList>
    </citation>
    <scope>NUCLEOTIDE SEQUENCE [LARGE SCALE GENOMIC DNA]</scope>
    <source>
        <strain evidence="7 8">KACC 12747</strain>
    </source>
</reference>
<keyword evidence="8" id="KW-1185">Reference proteome</keyword>
<feature type="transmembrane region" description="Helical" evidence="6">
    <location>
        <begin position="98"/>
        <end position="116"/>
    </location>
</feature>
<evidence type="ECO:0000256" key="6">
    <source>
        <dbReference type="SAM" id="Phobius"/>
    </source>
</evidence>
<dbReference type="InterPro" id="IPR012506">
    <property type="entry name" value="TMEM86B-like"/>
</dbReference>
<dbReference type="PANTHER" id="PTHR31885">
    <property type="entry name" value="GH04784P"/>
    <property type="match status" value="1"/>
</dbReference>
<evidence type="ECO:0000256" key="4">
    <source>
        <dbReference type="ARBA" id="ARBA00022989"/>
    </source>
</evidence>
<organism evidence="7 8">
    <name type="scientific">Dyella soli</name>
    <dbReference type="NCBI Taxonomy" id="522319"/>
    <lineage>
        <taxon>Bacteria</taxon>
        <taxon>Pseudomonadati</taxon>
        <taxon>Pseudomonadota</taxon>
        <taxon>Gammaproteobacteria</taxon>
        <taxon>Lysobacterales</taxon>
        <taxon>Rhodanobacteraceae</taxon>
        <taxon>Dyella</taxon>
    </lineage>
</organism>
<dbReference type="RefSeq" id="WP_131413159.1">
    <property type="nucleotide sequence ID" value="NZ_SJTG01000006.1"/>
</dbReference>
<dbReference type="Pfam" id="PF07947">
    <property type="entry name" value="YhhN"/>
    <property type="match status" value="1"/>
</dbReference>
<evidence type="ECO:0000256" key="2">
    <source>
        <dbReference type="ARBA" id="ARBA00007375"/>
    </source>
</evidence>
<protein>
    <submittedName>
        <fullName evidence="7">Lysoplasmalogenase</fullName>
    </submittedName>
</protein>
<feature type="transmembrane region" description="Helical" evidence="6">
    <location>
        <begin position="186"/>
        <end position="203"/>
    </location>
</feature>
<comment type="similarity">
    <text evidence="2">Belongs to the TMEM86 family.</text>
</comment>
<name>A0A4R0YEH9_9GAMM</name>
<dbReference type="PANTHER" id="PTHR31885:SF6">
    <property type="entry name" value="GH04784P"/>
    <property type="match status" value="1"/>
</dbReference>
<evidence type="ECO:0000256" key="1">
    <source>
        <dbReference type="ARBA" id="ARBA00004141"/>
    </source>
</evidence>
<dbReference type="AlphaFoldDB" id="A0A4R0YEH9"/>
<evidence type="ECO:0000313" key="8">
    <source>
        <dbReference type="Proteomes" id="UP000291822"/>
    </source>
</evidence>
<dbReference type="Proteomes" id="UP000291822">
    <property type="component" value="Unassembled WGS sequence"/>
</dbReference>
<feature type="transmembrane region" description="Helical" evidence="6">
    <location>
        <begin position="44"/>
        <end position="62"/>
    </location>
</feature>
<accession>A0A4R0YEH9</accession>